<evidence type="ECO:0000259" key="2">
    <source>
        <dbReference type="PROSITE" id="PS50894"/>
    </source>
</evidence>
<reference evidence="4" key="1">
    <citation type="journal article" date="2019" name="Int. J. Syst. Evol. Microbiol.">
        <title>The Global Catalogue of Microorganisms (GCM) 10K type strain sequencing project: providing services to taxonomists for standard genome sequencing and annotation.</title>
        <authorList>
            <consortium name="The Broad Institute Genomics Platform"/>
            <consortium name="The Broad Institute Genome Sequencing Center for Infectious Disease"/>
            <person name="Wu L."/>
            <person name="Ma J."/>
        </authorList>
    </citation>
    <scope>NUCLEOTIDE SEQUENCE [LARGE SCALE GENOMIC DNA]</scope>
    <source>
        <strain evidence="4">JCM 17759</strain>
    </source>
</reference>
<dbReference type="InterPro" id="IPR036641">
    <property type="entry name" value="HPT_dom_sf"/>
</dbReference>
<protein>
    <recommendedName>
        <fullName evidence="2">HPt domain-containing protein</fullName>
    </recommendedName>
</protein>
<gene>
    <name evidence="3" type="ORF">GCM10023156_23850</name>
</gene>
<feature type="domain" description="HPt" evidence="2">
    <location>
        <begin position="30"/>
        <end position="129"/>
    </location>
</feature>
<dbReference type="EMBL" id="BAABGA010000030">
    <property type="protein sequence ID" value="GAA4453219.1"/>
    <property type="molecule type" value="Genomic_DNA"/>
</dbReference>
<proteinExistence type="predicted"/>
<sequence>MSSLTLSPEASGSTAVAIDQNALLARCMGNVPFAVSLLYELELTGEQKVRDIAECAMSGDHHGVVHAAHGLKGAAAIIAAEPLRAVAAAIEEAGEFEVQDVITFLVANLQLEMARCLEFAQVFREQNRA</sequence>
<evidence type="ECO:0000313" key="3">
    <source>
        <dbReference type="EMBL" id="GAA4453219.1"/>
    </source>
</evidence>
<dbReference type="SUPFAM" id="SSF47226">
    <property type="entry name" value="Histidine-containing phosphotransfer domain, HPT domain"/>
    <property type="match status" value="1"/>
</dbReference>
<dbReference type="Proteomes" id="UP001500840">
    <property type="component" value="Unassembled WGS sequence"/>
</dbReference>
<name>A0ABP8MPF0_9BACT</name>
<dbReference type="InterPro" id="IPR008207">
    <property type="entry name" value="Sig_transdc_His_kin_Hpt_dom"/>
</dbReference>
<keyword evidence="4" id="KW-1185">Reference proteome</keyword>
<accession>A0ABP8MPF0</accession>
<evidence type="ECO:0000256" key="1">
    <source>
        <dbReference type="PROSITE-ProRule" id="PRU00110"/>
    </source>
</evidence>
<organism evidence="3 4">
    <name type="scientific">Novipirellula rosea</name>
    <dbReference type="NCBI Taxonomy" id="1031540"/>
    <lineage>
        <taxon>Bacteria</taxon>
        <taxon>Pseudomonadati</taxon>
        <taxon>Planctomycetota</taxon>
        <taxon>Planctomycetia</taxon>
        <taxon>Pirellulales</taxon>
        <taxon>Pirellulaceae</taxon>
        <taxon>Novipirellula</taxon>
    </lineage>
</organism>
<dbReference type="Gene3D" id="1.20.120.160">
    <property type="entry name" value="HPT domain"/>
    <property type="match status" value="1"/>
</dbReference>
<dbReference type="PROSITE" id="PS50894">
    <property type="entry name" value="HPT"/>
    <property type="match status" value="1"/>
</dbReference>
<evidence type="ECO:0000313" key="4">
    <source>
        <dbReference type="Proteomes" id="UP001500840"/>
    </source>
</evidence>
<dbReference type="Pfam" id="PF01627">
    <property type="entry name" value="Hpt"/>
    <property type="match status" value="1"/>
</dbReference>
<keyword evidence="1" id="KW-0597">Phosphoprotein</keyword>
<dbReference type="RefSeq" id="WP_345322246.1">
    <property type="nucleotide sequence ID" value="NZ_BAABGA010000030.1"/>
</dbReference>
<comment type="caution">
    <text evidence="3">The sequence shown here is derived from an EMBL/GenBank/DDBJ whole genome shotgun (WGS) entry which is preliminary data.</text>
</comment>
<feature type="modified residue" description="Phosphohistidine" evidence="1">
    <location>
        <position position="69"/>
    </location>
</feature>